<reference evidence="2 3" key="1">
    <citation type="submission" date="2016-04" db="EMBL/GenBank/DDBJ databases">
        <title>Complete Genome Sequence of Halotalea alkalilenta IHB B 13600.</title>
        <authorList>
            <person name="Swarnkar M.K."/>
            <person name="Sharma A."/>
            <person name="Kaushal K."/>
            <person name="Soni R."/>
            <person name="Rana S."/>
            <person name="Singh A.K."/>
            <person name="Gulati A."/>
        </authorList>
    </citation>
    <scope>NUCLEOTIDE SEQUENCE [LARGE SCALE GENOMIC DNA]</scope>
    <source>
        <strain evidence="2 3">IHB B 13600</strain>
    </source>
</reference>
<keyword evidence="3" id="KW-1185">Reference proteome</keyword>
<evidence type="ECO:0000313" key="2">
    <source>
        <dbReference type="EMBL" id="ANF58139.1"/>
    </source>
</evidence>
<dbReference type="AlphaFoldDB" id="A0A172YFT9"/>
<proteinExistence type="predicted"/>
<feature type="compositionally biased region" description="Polar residues" evidence="1">
    <location>
        <begin position="42"/>
        <end position="52"/>
    </location>
</feature>
<evidence type="ECO:0000256" key="1">
    <source>
        <dbReference type="SAM" id="MobiDB-lite"/>
    </source>
</evidence>
<organism evidence="2 3">
    <name type="scientific">Halotalea alkalilenta</name>
    <dbReference type="NCBI Taxonomy" id="376489"/>
    <lineage>
        <taxon>Bacteria</taxon>
        <taxon>Pseudomonadati</taxon>
        <taxon>Pseudomonadota</taxon>
        <taxon>Gammaproteobacteria</taxon>
        <taxon>Oceanospirillales</taxon>
        <taxon>Halomonadaceae</taxon>
        <taxon>Halotalea</taxon>
    </lineage>
</organism>
<accession>A0A172YFT9</accession>
<dbReference type="Proteomes" id="UP000077875">
    <property type="component" value="Chromosome"/>
</dbReference>
<name>A0A172YFT9_9GAMM</name>
<sequence length="120" mass="13397">MTLATVMLAGCSSIWPFNRADEPAETPQQALQVIPSRPSPEQAAQSDPKQIGQQVCKSLPSKLWGEFIMVGKVDAIGEDYLMKVDLDRVQLKGQPSMTQNGFPENVWAMQNEWYECQDPV</sequence>
<feature type="region of interest" description="Disordered" evidence="1">
    <location>
        <begin position="19"/>
        <end position="52"/>
    </location>
</feature>
<dbReference type="STRING" id="376489.A5892_12240"/>
<dbReference type="KEGG" id="haa:A5892_12240"/>
<dbReference type="RefSeq" id="WP_064123041.1">
    <property type="nucleotide sequence ID" value="NZ_CP015243.1"/>
</dbReference>
<gene>
    <name evidence="2" type="ORF">A5892_12240</name>
</gene>
<evidence type="ECO:0000313" key="3">
    <source>
        <dbReference type="Proteomes" id="UP000077875"/>
    </source>
</evidence>
<dbReference type="EMBL" id="CP015243">
    <property type="protein sequence ID" value="ANF58139.1"/>
    <property type="molecule type" value="Genomic_DNA"/>
</dbReference>
<protein>
    <submittedName>
        <fullName evidence="2">Uncharacterized protein</fullName>
    </submittedName>
</protein>